<sequence length="589" mass="64915">MVSRDPRMGKAMTTKLILAKLQTGNADKRTLCLATTQTVDFLSQSFGPSDEHSRVQYVLELATAAVNALYLRDIVIHLSLTCEVNPYADQYQDNALVAAIVIGDLPLIRALLGRGAKATSRTRLFGEPLSVAARHGHSEIMQTLLRQAKGERSQLGDYYSRLRLINALETAAIVGHETIVRILLESGYAVTESIRLFDRVIKAAVRARNESLAKLLLRHRIAPVSPEVHTLYPLRCRPPNEEQAFWRELLQTAAEYGCENIARLIIEIHLDVSSEADLSHPIEDASRCGHWNVVKLLVAAYRSAKKPCPGATYWAARRGNREIVDLLLDTATESELQSAVAGALAGTASASQQATTRHILNRVAATAPMNISPEVIEDAACGTYSDMFKFMAEYMVKPPTVSYFTCVSAGGVELSRQLVWMIARYEQLTRWFVHPAANKFGEYSQAFINRHASLATIRIALDSGADARARDTLVDLARSGAADTIEVMDILLELVAPITGTPAIERPDFPQWPPFYYTSSPLHVAAGVCDVKLAAYFLSKGADPDMREDSGKTALDYAQGPLFGFAQHPIVALLQERDPKKLEAFWMIP</sequence>
<comment type="caution">
    <text evidence="1">The sequence shown here is derived from an EMBL/GenBank/DDBJ whole genome shotgun (WGS) entry which is preliminary data.</text>
</comment>
<gene>
    <name evidence="1" type="ORF">LTS18_001085</name>
</gene>
<evidence type="ECO:0000313" key="1">
    <source>
        <dbReference type="EMBL" id="KAK3081832.1"/>
    </source>
</evidence>
<evidence type="ECO:0000313" key="2">
    <source>
        <dbReference type="Proteomes" id="UP001186974"/>
    </source>
</evidence>
<dbReference type="EMBL" id="JAWDJW010000055">
    <property type="protein sequence ID" value="KAK3081832.1"/>
    <property type="molecule type" value="Genomic_DNA"/>
</dbReference>
<organism evidence="1 2">
    <name type="scientific">Coniosporium uncinatum</name>
    <dbReference type="NCBI Taxonomy" id="93489"/>
    <lineage>
        <taxon>Eukaryota</taxon>
        <taxon>Fungi</taxon>
        <taxon>Dikarya</taxon>
        <taxon>Ascomycota</taxon>
        <taxon>Pezizomycotina</taxon>
        <taxon>Dothideomycetes</taxon>
        <taxon>Dothideomycetes incertae sedis</taxon>
        <taxon>Coniosporium</taxon>
    </lineage>
</organism>
<reference evidence="1" key="1">
    <citation type="submission" date="2024-09" db="EMBL/GenBank/DDBJ databases">
        <title>Black Yeasts Isolated from many extreme environments.</title>
        <authorList>
            <person name="Coleine C."/>
            <person name="Stajich J.E."/>
            <person name="Selbmann L."/>
        </authorList>
    </citation>
    <scope>NUCLEOTIDE SEQUENCE</scope>
    <source>
        <strain evidence="1">CCFEE 5737</strain>
    </source>
</reference>
<keyword evidence="2" id="KW-1185">Reference proteome</keyword>
<protein>
    <submittedName>
        <fullName evidence="1">Uncharacterized protein</fullName>
    </submittedName>
</protein>
<accession>A0ACC3DYC0</accession>
<proteinExistence type="predicted"/>
<dbReference type="Proteomes" id="UP001186974">
    <property type="component" value="Unassembled WGS sequence"/>
</dbReference>
<name>A0ACC3DYC0_9PEZI</name>